<dbReference type="Gene3D" id="3.30.70.1060">
    <property type="entry name" value="Dimeric alpha+beta barrel"/>
    <property type="match status" value="1"/>
</dbReference>
<evidence type="ECO:0000259" key="2">
    <source>
        <dbReference type="Pfam" id="PF03795"/>
    </source>
</evidence>
<protein>
    <recommendedName>
        <fullName evidence="2">YCII-related domain-containing protein</fullName>
    </recommendedName>
</protein>
<dbReference type="OrthoDB" id="9814407at2"/>
<dbReference type="PANTHER" id="PTHR37828:SF1">
    <property type="entry name" value="YCII-RELATED DOMAIN-CONTAINING PROTEIN"/>
    <property type="match status" value="1"/>
</dbReference>
<dbReference type="EMBL" id="CP001918">
    <property type="protein sequence ID" value="ADF61146.1"/>
    <property type="molecule type" value="Genomic_DNA"/>
</dbReference>
<dbReference type="InterPro" id="IPR011008">
    <property type="entry name" value="Dimeric_a/b-barrel"/>
</dbReference>
<reference evidence="3 4" key="1">
    <citation type="journal article" date="2010" name="J. Bacteriol.">
        <title>Complete genome sequence of Enterobacter cloacae subsp. cloacae type strain ATCC 13047.</title>
        <authorList>
            <person name="Ren Y."/>
            <person name="Ren Y."/>
            <person name="Zhou Z."/>
            <person name="Guo X."/>
            <person name="Li Y."/>
            <person name="Feng L."/>
            <person name="Wang L."/>
        </authorList>
    </citation>
    <scope>NUCLEOTIDE SEQUENCE [LARGE SCALE GENOMIC DNA]</scope>
    <source>
        <strain evidence="4">ATCC 13047 / DSM 30054 / NBRC 13535 / NCTC 10005 / WDCM 00083 / NCDC 279-56</strain>
    </source>
</reference>
<dbReference type="HOGENOM" id="CLU_110355_6_1_6"/>
<dbReference type="Pfam" id="PF03795">
    <property type="entry name" value="YCII"/>
    <property type="match status" value="1"/>
</dbReference>
<evidence type="ECO:0000313" key="4">
    <source>
        <dbReference type="Proteomes" id="UP000002363"/>
    </source>
</evidence>
<feature type="domain" description="YCII-related" evidence="2">
    <location>
        <begin position="6"/>
        <end position="84"/>
    </location>
</feature>
<gene>
    <name evidence="3" type="ordered locus">ECL_01587</name>
</gene>
<dbReference type="AlphaFoldDB" id="A0A0H3CIM6"/>
<dbReference type="InterPro" id="IPR005545">
    <property type="entry name" value="YCII"/>
</dbReference>
<dbReference type="PANTHER" id="PTHR37828">
    <property type="entry name" value="GSR2449 PROTEIN"/>
    <property type="match status" value="1"/>
</dbReference>
<keyword evidence="4" id="KW-1185">Reference proteome</keyword>
<organism evidence="3 4">
    <name type="scientific">Enterobacter cloacae subsp. cloacae (strain ATCC 13047 / DSM 30054 / NBRC 13535 / NCTC 10005 / WDCM 00083 / NCDC 279-56)</name>
    <dbReference type="NCBI Taxonomy" id="716541"/>
    <lineage>
        <taxon>Bacteria</taxon>
        <taxon>Pseudomonadati</taxon>
        <taxon>Pseudomonadota</taxon>
        <taxon>Gammaproteobacteria</taxon>
        <taxon>Enterobacterales</taxon>
        <taxon>Enterobacteriaceae</taxon>
        <taxon>Enterobacter</taxon>
        <taxon>Enterobacter cloacae complex</taxon>
    </lineage>
</organism>
<dbReference type="eggNOG" id="COG2350">
    <property type="taxonomic scope" value="Bacteria"/>
</dbReference>
<evidence type="ECO:0000256" key="1">
    <source>
        <dbReference type="ARBA" id="ARBA00007689"/>
    </source>
</evidence>
<sequence length="97" mass="10901">MSTVYIVILTYIKPLEEIDAAIPAHVEWLKKGYAEGIFLASGRRVPRNGGVILAKSESLASLEERLREDPFQRLKLATADIIPFEPSMKTERLANVF</sequence>
<accession>A0A0H3CIM6</accession>
<name>A0A0H3CIM6_ENTCC</name>
<comment type="similarity">
    <text evidence="1">Belongs to the YciI family.</text>
</comment>
<dbReference type="RefSeq" id="WP_013096224.1">
    <property type="nucleotide sequence ID" value="NC_014121.1"/>
</dbReference>
<dbReference type="EnsemblBacteria" id="ADF61146">
    <property type="protein sequence ID" value="ADF61146"/>
    <property type="gene ID" value="ECL_01587"/>
</dbReference>
<proteinExistence type="inferred from homology"/>
<evidence type="ECO:0000313" key="3">
    <source>
        <dbReference type="EMBL" id="ADF61146.1"/>
    </source>
</evidence>
<dbReference type="Proteomes" id="UP000002363">
    <property type="component" value="Chromosome"/>
</dbReference>
<dbReference type="KEGG" id="enc:ECL_01587"/>
<dbReference type="SUPFAM" id="SSF54909">
    <property type="entry name" value="Dimeric alpha+beta barrel"/>
    <property type="match status" value="1"/>
</dbReference>
<dbReference type="STRING" id="716541.ECL_01587"/>